<organism evidence="2 3">
    <name type="scientific">Araneus ventricosus</name>
    <name type="common">Orbweaver spider</name>
    <name type="synonym">Epeira ventricosa</name>
    <dbReference type="NCBI Taxonomy" id="182803"/>
    <lineage>
        <taxon>Eukaryota</taxon>
        <taxon>Metazoa</taxon>
        <taxon>Ecdysozoa</taxon>
        <taxon>Arthropoda</taxon>
        <taxon>Chelicerata</taxon>
        <taxon>Arachnida</taxon>
        <taxon>Araneae</taxon>
        <taxon>Araneomorphae</taxon>
        <taxon>Entelegynae</taxon>
        <taxon>Araneoidea</taxon>
        <taxon>Araneidae</taxon>
        <taxon>Araneus</taxon>
    </lineage>
</organism>
<evidence type="ECO:0000256" key="1">
    <source>
        <dbReference type="SAM" id="MobiDB-lite"/>
    </source>
</evidence>
<dbReference type="Proteomes" id="UP000499080">
    <property type="component" value="Unassembled WGS sequence"/>
</dbReference>
<sequence>MPTKSNSNTSFAESNLRPQTRVGGTSKDLTRLRPRFQARKSEICRVWRIGWIEERRSNRRGILTVLPDLVIVGNLMSAGIAPSDFTGASSNGVCSGEIFLHRQF</sequence>
<keyword evidence="3" id="KW-1185">Reference proteome</keyword>
<feature type="compositionally biased region" description="Polar residues" evidence="1">
    <location>
        <begin position="1"/>
        <end position="18"/>
    </location>
</feature>
<proteinExistence type="predicted"/>
<accession>A0A4Y2DVJ0</accession>
<protein>
    <submittedName>
        <fullName evidence="2">Uncharacterized protein</fullName>
    </submittedName>
</protein>
<dbReference type="EMBL" id="BGPR01000427">
    <property type="protein sequence ID" value="GBM19635.1"/>
    <property type="molecule type" value="Genomic_DNA"/>
</dbReference>
<gene>
    <name evidence="2" type="ORF">AVEN_107305_1</name>
</gene>
<reference evidence="2 3" key="1">
    <citation type="journal article" date="2019" name="Sci. Rep.">
        <title>Orb-weaving spider Araneus ventricosus genome elucidates the spidroin gene catalogue.</title>
        <authorList>
            <person name="Kono N."/>
            <person name="Nakamura H."/>
            <person name="Ohtoshi R."/>
            <person name="Moran D.A.P."/>
            <person name="Shinohara A."/>
            <person name="Yoshida Y."/>
            <person name="Fujiwara M."/>
            <person name="Mori M."/>
            <person name="Tomita M."/>
            <person name="Arakawa K."/>
        </authorList>
    </citation>
    <scope>NUCLEOTIDE SEQUENCE [LARGE SCALE GENOMIC DNA]</scope>
</reference>
<name>A0A4Y2DVJ0_ARAVE</name>
<comment type="caution">
    <text evidence="2">The sequence shown here is derived from an EMBL/GenBank/DDBJ whole genome shotgun (WGS) entry which is preliminary data.</text>
</comment>
<evidence type="ECO:0000313" key="3">
    <source>
        <dbReference type="Proteomes" id="UP000499080"/>
    </source>
</evidence>
<evidence type="ECO:0000313" key="2">
    <source>
        <dbReference type="EMBL" id="GBM19635.1"/>
    </source>
</evidence>
<dbReference type="AlphaFoldDB" id="A0A4Y2DVJ0"/>
<feature type="region of interest" description="Disordered" evidence="1">
    <location>
        <begin position="1"/>
        <end position="29"/>
    </location>
</feature>